<feature type="transmembrane region" description="Helical" evidence="6">
    <location>
        <begin position="248"/>
        <end position="268"/>
    </location>
</feature>
<evidence type="ECO:0000313" key="8">
    <source>
        <dbReference type="EMBL" id="SDK09590.1"/>
    </source>
</evidence>
<keyword evidence="4 6" id="KW-1133">Transmembrane helix</keyword>
<evidence type="ECO:0000313" key="9">
    <source>
        <dbReference type="Proteomes" id="UP000199328"/>
    </source>
</evidence>
<dbReference type="AlphaFoldDB" id="A0A1G8Z5S0"/>
<evidence type="ECO:0000256" key="2">
    <source>
        <dbReference type="ARBA" id="ARBA00009853"/>
    </source>
</evidence>
<feature type="transmembrane region" description="Helical" evidence="6">
    <location>
        <begin position="83"/>
        <end position="100"/>
    </location>
</feature>
<feature type="domain" description="EamA" evidence="7">
    <location>
        <begin position="15"/>
        <end position="147"/>
    </location>
</feature>
<dbReference type="PANTHER" id="PTHR22911">
    <property type="entry name" value="ACYL-MALONYL CONDENSING ENZYME-RELATED"/>
    <property type="match status" value="1"/>
</dbReference>
<feature type="transmembrane region" description="Helical" evidence="6">
    <location>
        <begin position="160"/>
        <end position="180"/>
    </location>
</feature>
<dbReference type="RefSeq" id="WP_245656872.1">
    <property type="nucleotide sequence ID" value="NZ_FNFV01000001.1"/>
</dbReference>
<evidence type="ECO:0000259" key="7">
    <source>
        <dbReference type="Pfam" id="PF00892"/>
    </source>
</evidence>
<feature type="transmembrane region" description="Helical" evidence="6">
    <location>
        <begin position="130"/>
        <end position="148"/>
    </location>
</feature>
<dbReference type="GO" id="GO:0016020">
    <property type="term" value="C:membrane"/>
    <property type="evidence" value="ECO:0007669"/>
    <property type="project" value="UniProtKB-SubCell"/>
</dbReference>
<dbReference type="EMBL" id="FNFV01000001">
    <property type="protein sequence ID" value="SDK09590.1"/>
    <property type="molecule type" value="Genomic_DNA"/>
</dbReference>
<keyword evidence="3 6" id="KW-0812">Transmembrane</keyword>
<comment type="similarity">
    <text evidence="2">Belongs to the drug/metabolite transporter (DMT) superfamily. 10 TMS drug/metabolite exporter (DME) (TC 2.A.7.3) family.</text>
</comment>
<gene>
    <name evidence="8" type="ORF">SAMN05216257_101561</name>
</gene>
<organism evidence="8 9">
    <name type="scientific">Meinhardsimonia xiamenensis</name>
    <dbReference type="NCBI Taxonomy" id="990712"/>
    <lineage>
        <taxon>Bacteria</taxon>
        <taxon>Pseudomonadati</taxon>
        <taxon>Pseudomonadota</taxon>
        <taxon>Alphaproteobacteria</taxon>
        <taxon>Rhodobacterales</taxon>
        <taxon>Paracoccaceae</taxon>
        <taxon>Meinhardsimonia</taxon>
    </lineage>
</organism>
<sequence length="314" mass="33512">MGVGNEVSPPMHPLRGILLTTTAVTLFVVMTSFIKAAPGIPPGEAVFFRSAFSLPVIVIWLAVQGQFPHGLRTRNWKGHALRGVAGSLAMGLGFTGLHYLPLPEVTAIRFATPILIVLFAALILGERIRLIRLSAVAAGLAGVLIVMWPRLTFSGGEGALFGALATLASATLAALAQIFIKSLTSVERTEAIVFYFALTASMLSLLTLPFGWVWPSPEEWAFMIGAGLFGGVGQILLTASYRYADASVLAPFTYVSMIWSLIIGYVVFAEVPTVPMLAGAALIVAGGVAIILRERQLGQRRIAEAKLRAQTRTH</sequence>
<feature type="transmembrane region" description="Helical" evidence="6">
    <location>
        <begin position="220"/>
        <end position="241"/>
    </location>
</feature>
<evidence type="ECO:0000256" key="5">
    <source>
        <dbReference type="ARBA" id="ARBA00023136"/>
    </source>
</evidence>
<feature type="transmembrane region" description="Helical" evidence="6">
    <location>
        <begin position="192"/>
        <end position="214"/>
    </location>
</feature>
<feature type="domain" description="EamA" evidence="7">
    <location>
        <begin position="161"/>
        <end position="290"/>
    </location>
</feature>
<keyword evidence="5 6" id="KW-0472">Membrane</keyword>
<evidence type="ECO:0000256" key="3">
    <source>
        <dbReference type="ARBA" id="ARBA00022692"/>
    </source>
</evidence>
<evidence type="ECO:0000256" key="6">
    <source>
        <dbReference type="SAM" id="Phobius"/>
    </source>
</evidence>
<feature type="transmembrane region" description="Helical" evidence="6">
    <location>
        <begin position="106"/>
        <end position="123"/>
    </location>
</feature>
<protein>
    <submittedName>
        <fullName evidence="8">EamA domain-containing membrane protein RarD</fullName>
    </submittedName>
</protein>
<name>A0A1G8Z5S0_9RHOB</name>
<dbReference type="STRING" id="990712.SAMN05216257_101561"/>
<accession>A0A1G8Z5S0</accession>
<feature type="transmembrane region" description="Helical" evidence="6">
    <location>
        <begin position="46"/>
        <end position="63"/>
    </location>
</feature>
<feature type="transmembrane region" description="Helical" evidence="6">
    <location>
        <begin position="274"/>
        <end position="292"/>
    </location>
</feature>
<keyword evidence="9" id="KW-1185">Reference proteome</keyword>
<dbReference type="SUPFAM" id="SSF103481">
    <property type="entry name" value="Multidrug resistance efflux transporter EmrE"/>
    <property type="match status" value="2"/>
</dbReference>
<dbReference type="Pfam" id="PF00892">
    <property type="entry name" value="EamA"/>
    <property type="match status" value="2"/>
</dbReference>
<proteinExistence type="inferred from homology"/>
<evidence type="ECO:0000256" key="4">
    <source>
        <dbReference type="ARBA" id="ARBA00022989"/>
    </source>
</evidence>
<reference evidence="9" key="1">
    <citation type="submission" date="2016-10" db="EMBL/GenBank/DDBJ databases">
        <authorList>
            <person name="Varghese N."/>
            <person name="Submissions S."/>
        </authorList>
    </citation>
    <scope>NUCLEOTIDE SEQUENCE [LARGE SCALE GENOMIC DNA]</scope>
    <source>
        <strain evidence="9">CGMCC 1.10789</strain>
    </source>
</reference>
<evidence type="ECO:0000256" key="1">
    <source>
        <dbReference type="ARBA" id="ARBA00004141"/>
    </source>
</evidence>
<dbReference type="Proteomes" id="UP000199328">
    <property type="component" value="Unassembled WGS sequence"/>
</dbReference>
<dbReference type="InterPro" id="IPR000620">
    <property type="entry name" value="EamA_dom"/>
</dbReference>
<dbReference type="PANTHER" id="PTHR22911:SF6">
    <property type="entry name" value="SOLUTE CARRIER FAMILY 35 MEMBER G1"/>
    <property type="match status" value="1"/>
</dbReference>
<comment type="subcellular location">
    <subcellularLocation>
        <location evidence="1">Membrane</location>
        <topology evidence="1">Multi-pass membrane protein</topology>
    </subcellularLocation>
</comment>
<dbReference type="InterPro" id="IPR037185">
    <property type="entry name" value="EmrE-like"/>
</dbReference>